<dbReference type="Pfam" id="PF02585">
    <property type="entry name" value="PIG-L"/>
    <property type="match status" value="1"/>
</dbReference>
<dbReference type="InterPro" id="IPR024078">
    <property type="entry name" value="LmbE-like_dom_sf"/>
</dbReference>
<dbReference type="PANTHER" id="PTHR12993:SF30">
    <property type="entry name" value="N-ACETYL-ALPHA-D-GLUCOSAMINYL L-MALATE DEACETYLASE 1"/>
    <property type="match status" value="1"/>
</dbReference>
<reference evidence="2 3" key="1">
    <citation type="submission" date="2020-04" db="EMBL/GenBank/DDBJ databases">
        <title>Knoellia sp. isolate from air conditioner.</title>
        <authorList>
            <person name="Chea S."/>
            <person name="Kim D.-U."/>
        </authorList>
    </citation>
    <scope>NUCLEOTIDE SEQUENCE [LARGE SCALE GENOMIC DNA]</scope>
    <source>
        <strain evidence="2 3">DB2414S</strain>
    </source>
</reference>
<evidence type="ECO:0000313" key="2">
    <source>
        <dbReference type="EMBL" id="NNM45783.1"/>
    </source>
</evidence>
<comment type="caution">
    <text evidence="2">The sequence shown here is derived from an EMBL/GenBank/DDBJ whole genome shotgun (WGS) entry which is preliminary data.</text>
</comment>
<keyword evidence="3" id="KW-1185">Reference proteome</keyword>
<protein>
    <submittedName>
        <fullName evidence="2">PIG-L family deacetylase</fullName>
    </submittedName>
</protein>
<dbReference type="SUPFAM" id="SSF102588">
    <property type="entry name" value="LmbE-like"/>
    <property type="match status" value="1"/>
</dbReference>
<dbReference type="GO" id="GO:0016811">
    <property type="term" value="F:hydrolase activity, acting on carbon-nitrogen (but not peptide) bonds, in linear amides"/>
    <property type="evidence" value="ECO:0007669"/>
    <property type="project" value="TreeGrafter"/>
</dbReference>
<dbReference type="PANTHER" id="PTHR12993">
    <property type="entry name" value="N-ACETYLGLUCOSAMINYL-PHOSPHATIDYLINOSITOL DE-N-ACETYLASE-RELATED"/>
    <property type="match status" value="1"/>
</dbReference>
<dbReference type="Gene3D" id="3.40.50.10320">
    <property type="entry name" value="LmbE-like"/>
    <property type="match status" value="1"/>
</dbReference>
<dbReference type="GO" id="GO:0016137">
    <property type="term" value="P:glycoside metabolic process"/>
    <property type="evidence" value="ECO:0007669"/>
    <property type="project" value="UniProtKB-ARBA"/>
</dbReference>
<gene>
    <name evidence="2" type="ORF">HJG52_07160</name>
</gene>
<accession>A0A849HGL5</accession>
<dbReference type="InterPro" id="IPR003737">
    <property type="entry name" value="GlcNAc_PI_deacetylase-related"/>
</dbReference>
<keyword evidence="1" id="KW-0862">Zinc</keyword>
<sequence>MSGTVSVGRPLRYERVLALGAHTDDIELGCAAFLSRLVRQGAEVAVAAFSRAELSLPDEFPRDTLELEFRNSMKHIGVSDQLYMGTLPVRAFPTHRQEVLDELVKINREFDPDLILTMNSKDTHQDHEVVHNESVRAFRGKTLLGYEIPWNQQQNIINLFVEVSEEDISTKIAMLQEYKSQVALNRPYVNQDFVRSAAVFRGFQARKPLSEAFEVITMSWDL</sequence>
<evidence type="ECO:0000313" key="3">
    <source>
        <dbReference type="Proteomes" id="UP000588586"/>
    </source>
</evidence>
<proteinExistence type="predicted"/>
<dbReference type="EMBL" id="JABEPQ010000001">
    <property type="protein sequence ID" value="NNM45783.1"/>
    <property type="molecule type" value="Genomic_DNA"/>
</dbReference>
<dbReference type="Proteomes" id="UP000588586">
    <property type="component" value="Unassembled WGS sequence"/>
</dbReference>
<evidence type="ECO:0000256" key="1">
    <source>
        <dbReference type="ARBA" id="ARBA00022833"/>
    </source>
</evidence>
<organism evidence="2 3">
    <name type="scientific">Knoellia koreensis</name>
    <dbReference type="NCBI Taxonomy" id="2730921"/>
    <lineage>
        <taxon>Bacteria</taxon>
        <taxon>Bacillati</taxon>
        <taxon>Actinomycetota</taxon>
        <taxon>Actinomycetes</taxon>
        <taxon>Micrococcales</taxon>
        <taxon>Intrasporangiaceae</taxon>
        <taxon>Knoellia</taxon>
    </lineage>
</organism>
<dbReference type="AlphaFoldDB" id="A0A849HGL5"/>
<name>A0A849HGL5_9MICO</name>
<dbReference type="RefSeq" id="WP_171242767.1">
    <property type="nucleotide sequence ID" value="NZ_JABEPQ010000001.1"/>
</dbReference>